<evidence type="ECO:0000256" key="7">
    <source>
        <dbReference type="ARBA" id="ARBA00023136"/>
    </source>
</evidence>
<dbReference type="NCBIfam" id="TIGR00688">
    <property type="entry name" value="rarD"/>
    <property type="match status" value="1"/>
</dbReference>
<keyword evidence="5 8" id="KW-0812">Transmembrane</keyword>
<dbReference type="InterPro" id="IPR037185">
    <property type="entry name" value="EmrE-like"/>
</dbReference>
<keyword evidence="7 8" id="KW-0472">Membrane</keyword>
<feature type="transmembrane region" description="Helical" evidence="8">
    <location>
        <begin position="100"/>
        <end position="117"/>
    </location>
</feature>
<feature type="transmembrane region" description="Helical" evidence="8">
    <location>
        <begin position="147"/>
        <end position="163"/>
    </location>
</feature>
<dbReference type="PANTHER" id="PTHR22911">
    <property type="entry name" value="ACYL-MALONYL CONDENSING ENZYME-RELATED"/>
    <property type="match status" value="1"/>
</dbReference>
<keyword evidence="15" id="KW-1185">Reference proteome</keyword>
<evidence type="ECO:0000313" key="15">
    <source>
        <dbReference type="Proteomes" id="UP001387110"/>
    </source>
</evidence>
<accession>A0A0V8GG17</accession>
<feature type="transmembrane region" description="Helical" evidence="8">
    <location>
        <begin position="124"/>
        <end position="141"/>
    </location>
</feature>
<dbReference type="GO" id="GO:0005886">
    <property type="term" value="C:plasma membrane"/>
    <property type="evidence" value="ECO:0007669"/>
    <property type="project" value="UniProtKB-SubCell"/>
</dbReference>
<evidence type="ECO:0000256" key="8">
    <source>
        <dbReference type="SAM" id="Phobius"/>
    </source>
</evidence>
<gene>
    <name evidence="12" type="primary">rarD</name>
    <name evidence="10" type="ORF">AS033_07025</name>
    <name evidence="11" type="ORF">RSA11_00640</name>
    <name evidence="12" type="ORF">SZL87_08030</name>
</gene>
<proteinExistence type="inferred from homology"/>
<name>A0A0V8GG17_9BACL</name>
<feature type="transmembrane region" description="Helical" evidence="8">
    <location>
        <begin position="72"/>
        <end position="88"/>
    </location>
</feature>
<dbReference type="Proteomes" id="UP000053797">
    <property type="component" value="Unassembled WGS sequence"/>
</dbReference>
<feature type="transmembrane region" description="Helical" evidence="8">
    <location>
        <begin position="35"/>
        <end position="52"/>
    </location>
</feature>
<keyword evidence="3" id="KW-0813">Transport</keyword>
<feature type="transmembrane region" description="Helical" evidence="8">
    <location>
        <begin position="205"/>
        <end position="227"/>
    </location>
</feature>
<evidence type="ECO:0000256" key="1">
    <source>
        <dbReference type="ARBA" id="ARBA00004651"/>
    </source>
</evidence>
<dbReference type="EMBL" id="LDQV01000003">
    <property type="protein sequence ID" value="KTR28614.1"/>
    <property type="molecule type" value="Genomic_DNA"/>
</dbReference>
<feature type="transmembrane region" description="Helical" evidence="8">
    <location>
        <begin position="5"/>
        <end position="23"/>
    </location>
</feature>
<comment type="similarity">
    <text evidence="2">Belongs to the EamA transporter family.</text>
</comment>
<evidence type="ECO:0000256" key="3">
    <source>
        <dbReference type="ARBA" id="ARBA00022448"/>
    </source>
</evidence>
<reference evidence="11 14" key="2">
    <citation type="journal article" date="2016" name="Front. Microbiol.">
        <title>Genomic Resource of Rice Seed Associated Bacteria.</title>
        <authorList>
            <person name="Midha S."/>
            <person name="Bansal K."/>
            <person name="Sharma S."/>
            <person name="Kumar N."/>
            <person name="Patil P.P."/>
            <person name="Chaudhry V."/>
            <person name="Patil P.B."/>
        </authorList>
    </citation>
    <scope>NUCLEOTIDE SEQUENCE [LARGE SCALE GENOMIC DNA]</scope>
    <source>
        <strain evidence="11 14">RSA11</strain>
    </source>
</reference>
<feature type="domain" description="EamA" evidence="9">
    <location>
        <begin position="4"/>
        <end position="140"/>
    </location>
</feature>
<evidence type="ECO:0000256" key="2">
    <source>
        <dbReference type="ARBA" id="ARBA00007362"/>
    </source>
</evidence>
<comment type="subcellular location">
    <subcellularLocation>
        <location evidence="1">Cell membrane</location>
        <topology evidence="1">Multi-pass membrane protein</topology>
    </subcellularLocation>
</comment>
<keyword evidence="6 8" id="KW-1133">Transmembrane helix</keyword>
<evidence type="ECO:0000256" key="6">
    <source>
        <dbReference type="ARBA" id="ARBA00022989"/>
    </source>
</evidence>
<feature type="transmembrane region" description="Helical" evidence="8">
    <location>
        <begin position="175"/>
        <end position="193"/>
    </location>
</feature>
<reference evidence="12 15" key="3">
    <citation type="submission" date="2023-12" db="EMBL/GenBank/DDBJ databases">
        <authorList>
            <person name="Easwaran N."/>
            <person name="Lazarus H.P.S."/>
        </authorList>
    </citation>
    <scope>NUCLEOTIDE SEQUENCE [LARGE SCALE GENOMIC DNA]</scope>
    <source>
        <strain evidence="12 15">VIT-2023</strain>
    </source>
</reference>
<evidence type="ECO:0000313" key="12">
    <source>
        <dbReference type="EMBL" id="MEI4462365.1"/>
    </source>
</evidence>
<comment type="caution">
    <text evidence="10">The sequence shown here is derived from an EMBL/GenBank/DDBJ whole genome shotgun (WGS) entry which is preliminary data.</text>
</comment>
<feature type="transmembrane region" description="Helical" evidence="8">
    <location>
        <begin position="234"/>
        <end position="257"/>
    </location>
</feature>
<organism evidence="10 13">
    <name type="scientific">Exiguobacterium indicum</name>
    <dbReference type="NCBI Taxonomy" id="296995"/>
    <lineage>
        <taxon>Bacteria</taxon>
        <taxon>Bacillati</taxon>
        <taxon>Bacillota</taxon>
        <taxon>Bacilli</taxon>
        <taxon>Bacillales</taxon>
        <taxon>Bacillales Family XII. Incertae Sedis</taxon>
        <taxon>Exiguobacterium</taxon>
    </lineage>
</organism>
<dbReference type="EMBL" id="JBAWKY010000002">
    <property type="protein sequence ID" value="MEI4462365.1"/>
    <property type="molecule type" value="Genomic_DNA"/>
</dbReference>
<dbReference type="Proteomes" id="UP001387110">
    <property type="component" value="Unassembled WGS sequence"/>
</dbReference>
<evidence type="ECO:0000313" key="11">
    <source>
        <dbReference type="EMBL" id="KTR28614.1"/>
    </source>
</evidence>
<dbReference type="OrthoDB" id="369870at2"/>
<evidence type="ECO:0000313" key="14">
    <source>
        <dbReference type="Proteomes" id="UP000072605"/>
    </source>
</evidence>
<dbReference type="Pfam" id="PF00892">
    <property type="entry name" value="EamA"/>
    <property type="match status" value="2"/>
</dbReference>
<evidence type="ECO:0000313" key="10">
    <source>
        <dbReference type="EMBL" id="KSU49121.1"/>
    </source>
</evidence>
<dbReference type="InterPro" id="IPR004626">
    <property type="entry name" value="RarD"/>
</dbReference>
<dbReference type="AlphaFoldDB" id="A0A0V8GG17"/>
<keyword evidence="4" id="KW-1003">Cell membrane</keyword>
<protein>
    <submittedName>
        <fullName evidence="10 12">Transporter</fullName>
    </submittedName>
</protein>
<dbReference type="Proteomes" id="UP000072605">
    <property type="component" value="Unassembled WGS sequence"/>
</dbReference>
<evidence type="ECO:0000313" key="13">
    <source>
        <dbReference type="Proteomes" id="UP000053797"/>
    </source>
</evidence>
<feature type="transmembrane region" description="Helical" evidence="8">
    <location>
        <begin position="263"/>
        <end position="285"/>
    </location>
</feature>
<dbReference type="EMBL" id="LNQL01000002">
    <property type="protein sequence ID" value="KSU49121.1"/>
    <property type="molecule type" value="Genomic_DNA"/>
</dbReference>
<evidence type="ECO:0000256" key="4">
    <source>
        <dbReference type="ARBA" id="ARBA00022475"/>
    </source>
</evidence>
<dbReference type="SUPFAM" id="SSF103481">
    <property type="entry name" value="Multidrug resistance efflux transporter EmrE"/>
    <property type="match status" value="2"/>
</dbReference>
<dbReference type="GeneID" id="90835964"/>
<reference evidence="10 13" key="1">
    <citation type="journal article" date="2015" name="Int. J. Syst. Evol. Microbiol.">
        <title>Exiguobacterium enclense sp. nov., isolated from sediment.</title>
        <authorList>
            <person name="Dastager S.G."/>
            <person name="Mawlankar R."/>
            <person name="Sonalkar V.V."/>
            <person name="Thorat M.N."/>
            <person name="Mual P."/>
            <person name="Verma A."/>
            <person name="Krishnamurthi S."/>
            <person name="Tang S.K."/>
            <person name="Li W.J."/>
        </authorList>
    </citation>
    <scope>NUCLEOTIDE SEQUENCE [LARGE SCALE GENOMIC DNA]</scope>
    <source>
        <strain evidence="10 13">NIO-1109</strain>
    </source>
</reference>
<feature type="domain" description="EamA" evidence="9">
    <location>
        <begin position="151"/>
        <end position="278"/>
    </location>
</feature>
<evidence type="ECO:0000256" key="5">
    <source>
        <dbReference type="ARBA" id="ARBA00022692"/>
    </source>
</evidence>
<dbReference type="PANTHER" id="PTHR22911:SF137">
    <property type="entry name" value="SOLUTE CARRIER FAMILY 35 MEMBER G2-RELATED"/>
    <property type="match status" value="1"/>
</dbReference>
<sequence length="294" mass="33248">MNLPGFFATLVAYIIWGLLPLYWKMLANVPSEEILAHRIIWSFLFLLILLSFQKALGKWKTALRDPFTRRLFFLNGLIISLNWFIYIWAVNHQFIVEASLGYYINPLVSIVFGVVFFREKLSRIEWISIVLATIGVLILTIGYGEFPWISIALALSFGFYGVVKKRRPLESTVSLTLETMAPLPLALIFLGYWQVQGTSSMTESVGTTTGLILTGIVTAVPLLLFGFGAQRIPFTWVGFLQFVAPTLSLGLGVLLYHEPFTKTHMVAFTCIWTAAIVFTLNGVWIRKKQLRKVA</sequence>
<dbReference type="RefSeq" id="WP_023467448.1">
    <property type="nucleotide sequence ID" value="NZ_FMYN01000002.1"/>
</dbReference>
<evidence type="ECO:0000259" key="9">
    <source>
        <dbReference type="Pfam" id="PF00892"/>
    </source>
</evidence>
<dbReference type="InterPro" id="IPR000620">
    <property type="entry name" value="EamA_dom"/>
</dbReference>